<feature type="compositionally biased region" description="Basic and acidic residues" evidence="2">
    <location>
        <begin position="124"/>
        <end position="136"/>
    </location>
</feature>
<dbReference type="SMART" id="SM00355">
    <property type="entry name" value="ZnF_C2H2"/>
    <property type="match status" value="2"/>
</dbReference>
<gene>
    <name evidence="4" type="ORF">HF521_017208</name>
</gene>
<dbReference type="EMBL" id="JABFDY010000004">
    <property type="protein sequence ID" value="KAF7708151.1"/>
    <property type="molecule type" value="Genomic_DNA"/>
</dbReference>
<feature type="domain" description="C2H2-type" evidence="3">
    <location>
        <begin position="72"/>
        <end position="94"/>
    </location>
</feature>
<dbReference type="AlphaFoldDB" id="A0A8T0BLI4"/>
<dbReference type="Gene3D" id="3.30.160.60">
    <property type="entry name" value="Classic Zinc Finger"/>
    <property type="match status" value="1"/>
</dbReference>
<keyword evidence="5" id="KW-1185">Reference proteome</keyword>
<dbReference type="PROSITE" id="PS00028">
    <property type="entry name" value="ZINC_FINGER_C2H2_1"/>
    <property type="match status" value="2"/>
</dbReference>
<reference evidence="4" key="1">
    <citation type="submission" date="2020-08" db="EMBL/GenBank/DDBJ databases">
        <title>Chromosome-level assembly of Southern catfish (Silurus meridionalis) provides insights into visual adaptation to the nocturnal and benthic lifestyles.</title>
        <authorList>
            <person name="Zhang Y."/>
            <person name="Wang D."/>
            <person name="Peng Z."/>
        </authorList>
    </citation>
    <scope>NUCLEOTIDE SEQUENCE</scope>
    <source>
        <strain evidence="4">SWU-2019-XX</strain>
        <tissue evidence="4">Muscle</tissue>
    </source>
</reference>
<accession>A0A8T0BLI4</accession>
<organism evidence="4 5">
    <name type="scientific">Silurus meridionalis</name>
    <name type="common">Southern catfish</name>
    <name type="synonym">Silurus soldatovi meridionalis</name>
    <dbReference type="NCBI Taxonomy" id="175797"/>
    <lineage>
        <taxon>Eukaryota</taxon>
        <taxon>Metazoa</taxon>
        <taxon>Chordata</taxon>
        <taxon>Craniata</taxon>
        <taxon>Vertebrata</taxon>
        <taxon>Euteleostomi</taxon>
        <taxon>Actinopterygii</taxon>
        <taxon>Neopterygii</taxon>
        <taxon>Teleostei</taxon>
        <taxon>Ostariophysi</taxon>
        <taxon>Siluriformes</taxon>
        <taxon>Siluridae</taxon>
        <taxon>Silurus</taxon>
    </lineage>
</organism>
<evidence type="ECO:0000313" key="5">
    <source>
        <dbReference type="Proteomes" id="UP000606274"/>
    </source>
</evidence>
<dbReference type="InterPro" id="IPR013087">
    <property type="entry name" value="Znf_C2H2_type"/>
</dbReference>
<name>A0A8T0BLI4_SILME</name>
<feature type="compositionally biased region" description="Acidic residues" evidence="2">
    <location>
        <begin position="139"/>
        <end position="155"/>
    </location>
</feature>
<dbReference type="InterPro" id="IPR036236">
    <property type="entry name" value="Znf_C2H2_sf"/>
</dbReference>
<evidence type="ECO:0000256" key="1">
    <source>
        <dbReference type="PROSITE-ProRule" id="PRU00042"/>
    </source>
</evidence>
<protein>
    <recommendedName>
        <fullName evidence="3">C2H2-type domain-containing protein</fullName>
    </recommendedName>
</protein>
<evidence type="ECO:0000313" key="4">
    <source>
        <dbReference type="EMBL" id="KAF7708151.1"/>
    </source>
</evidence>
<feature type="compositionally biased region" description="Basic and acidic residues" evidence="2">
    <location>
        <begin position="1"/>
        <end position="23"/>
    </location>
</feature>
<sequence length="176" mass="20310">MYHSSDIKLKVDGEKVDHEDKTSTHMSPKTQASNDSDHKSQNNEDQQSSNPPDKEDLPDTQETSLLKPRITYKCKDCGRVFRLLSVFQRHGRYHKINPSRVLLSCPHCPCRFTFRSALERHLQNHDKEGSEKHGGEESPTAEENMEDLENEDDLSVETNSTSQVIRLTQLKWMVNF</sequence>
<evidence type="ECO:0000259" key="3">
    <source>
        <dbReference type="PROSITE" id="PS50157"/>
    </source>
</evidence>
<feature type="compositionally biased region" description="Polar residues" evidence="2">
    <location>
        <begin position="24"/>
        <end position="34"/>
    </location>
</feature>
<dbReference type="Pfam" id="PF00096">
    <property type="entry name" value="zf-C2H2"/>
    <property type="match status" value="2"/>
</dbReference>
<feature type="region of interest" description="Disordered" evidence="2">
    <location>
        <begin position="124"/>
        <end position="159"/>
    </location>
</feature>
<proteinExistence type="predicted"/>
<keyword evidence="1" id="KW-0479">Metal-binding</keyword>
<dbReference type="Proteomes" id="UP000606274">
    <property type="component" value="Unassembled WGS sequence"/>
</dbReference>
<dbReference type="PROSITE" id="PS50157">
    <property type="entry name" value="ZINC_FINGER_C2H2_2"/>
    <property type="match status" value="2"/>
</dbReference>
<keyword evidence="1" id="KW-0863">Zinc-finger</keyword>
<evidence type="ECO:0000256" key="2">
    <source>
        <dbReference type="SAM" id="MobiDB-lite"/>
    </source>
</evidence>
<dbReference type="GO" id="GO:0008270">
    <property type="term" value="F:zinc ion binding"/>
    <property type="evidence" value="ECO:0007669"/>
    <property type="project" value="UniProtKB-KW"/>
</dbReference>
<dbReference type="SUPFAM" id="SSF57667">
    <property type="entry name" value="beta-beta-alpha zinc fingers"/>
    <property type="match status" value="1"/>
</dbReference>
<feature type="domain" description="C2H2-type" evidence="3">
    <location>
        <begin position="103"/>
        <end position="130"/>
    </location>
</feature>
<keyword evidence="1" id="KW-0862">Zinc</keyword>
<feature type="region of interest" description="Disordered" evidence="2">
    <location>
        <begin position="1"/>
        <end position="64"/>
    </location>
</feature>
<comment type="caution">
    <text evidence="4">The sequence shown here is derived from an EMBL/GenBank/DDBJ whole genome shotgun (WGS) entry which is preliminary data.</text>
</comment>